<dbReference type="EMBL" id="QZWG01000007">
    <property type="protein sequence ID" value="RZC02464.1"/>
    <property type="molecule type" value="Genomic_DNA"/>
</dbReference>
<accession>A0A445JVB2</accession>
<protein>
    <submittedName>
        <fullName evidence="2">Uncharacterized protein</fullName>
    </submittedName>
</protein>
<gene>
    <name evidence="2" type="ORF">D0Y65_017552</name>
</gene>
<keyword evidence="3" id="KW-1185">Reference proteome</keyword>
<feature type="compositionally biased region" description="Basic residues" evidence="1">
    <location>
        <begin position="1"/>
        <end position="12"/>
    </location>
</feature>
<evidence type="ECO:0000256" key="1">
    <source>
        <dbReference type="SAM" id="MobiDB-lite"/>
    </source>
</evidence>
<name>A0A445JVB2_GLYSO</name>
<dbReference type="Proteomes" id="UP000289340">
    <property type="component" value="Chromosome 7"/>
</dbReference>
<feature type="region of interest" description="Disordered" evidence="1">
    <location>
        <begin position="1"/>
        <end position="20"/>
    </location>
</feature>
<proteinExistence type="predicted"/>
<organism evidence="2 3">
    <name type="scientific">Glycine soja</name>
    <name type="common">Wild soybean</name>
    <dbReference type="NCBI Taxonomy" id="3848"/>
    <lineage>
        <taxon>Eukaryota</taxon>
        <taxon>Viridiplantae</taxon>
        <taxon>Streptophyta</taxon>
        <taxon>Embryophyta</taxon>
        <taxon>Tracheophyta</taxon>
        <taxon>Spermatophyta</taxon>
        <taxon>Magnoliopsida</taxon>
        <taxon>eudicotyledons</taxon>
        <taxon>Gunneridae</taxon>
        <taxon>Pentapetalae</taxon>
        <taxon>rosids</taxon>
        <taxon>fabids</taxon>
        <taxon>Fabales</taxon>
        <taxon>Fabaceae</taxon>
        <taxon>Papilionoideae</taxon>
        <taxon>50 kb inversion clade</taxon>
        <taxon>NPAAA clade</taxon>
        <taxon>indigoferoid/millettioid clade</taxon>
        <taxon>Phaseoleae</taxon>
        <taxon>Glycine</taxon>
        <taxon>Glycine subgen. Soja</taxon>
    </lineage>
</organism>
<dbReference type="AlphaFoldDB" id="A0A445JVB2"/>
<evidence type="ECO:0000313" key="2">
    <source>
        <dbReference type="EMBL" id="RZC02464.1"/>
    </source>
</evidence>
<sequence length="57" mass="6836">TPTHHFPHKAKPPHSASQISGLVSEVQALRLYGPKRRDRRRWWRSGRHGRSRRCRRQ</sequence>
<reference evidence="2 3" key="1">
    <citation type="submission" date="2018-09" db="EMBL/GenBank/DDBJ databases">
        <title>A high-quality reference genome of wild soybean provides a powerful tool to mine soybean genomes.</title>
        <authorList>
            <person name="Xie M."/>
            <person name="Chung C.Y.L."/>
            <person name="Li M.-W."/>
            <person name="Wong F.-L."/>
            <person name="Chan T.-F."/>
            <person name="Lam H.-M."/>
        </authorList>
    </citation>
    <scope>NUCLEOTIDE SEQUENCE [LARGE SCALE GENOMIC DNA]</scope>
    <source>
        <strain evidence="3">cv. W05</strain>
        <tissue evidence="2">Hypocotyl of etiolated seedlings</tissue>
    </source>
</reference>
<evidence type="ECO:0000313" key="3">
    <source>
        <dbReference type="Proteomes" id="UP000289340"/>
    </source>
</evidence>
<feature type="non-terminal residue" evidence="2">
    <location>
        <position position="1"/>
    </location>
</feature>
<comment type="caution">
    <text evidence="2">The sequence shown here is derived from an EMBL/GenBank/DDBJ whole genome shotgun (WGS) entry which is preliminary data.</text>
</comment>